<evidence type="ECO:0000256" key="3">
    <source>
        <dbReference type="SAM" id="MobiDB-lite"/>
    </source>
</evidence>
<organism evidence="4 5">
    <name type="scientific">Paraburkholderia solisilvae</name>
    <dbReference type="NCBI Taxonomy" id="624376"/>
    <lineage>
        <taxon>Bacteria</taxon>
        <taxon>Pseudomonadati</taxon>
        <taxon>Pseudomonadota</taxon>
        <taxon>Betaproteobacteria</taxon>
        <taxon>Burkholderiales</taxon>
        <taxon>Burkholderiaceae</taxon>
        <taxon>Paraburkholderia</taxon>
    </lineage>
</organism>
<sequence length="534" mass="55934">MLVRPILTRCANALRSAHPPDTAAHTAVKTTGVPRPHARAKPRGPAMQPPKVARMADMAMPLACSAILVFSAFSTAQAIAQTNDQGPITQAAPDSGQASSQAPAGLWNRATLFGDIGGLRPWLDRYGVTFGLQETSEYLNNLSGGTARGGAYGGLTEFSVGVDTQKAFGLAGGTFNVSGLQIHGTSLSTRNLQTLQFASGIEADATTRLWELWYQQALAGGRVDIKVGEQSVDQEFMTSEYASTFMNATFGWSALPSTDLPAGGPSYPLASPGVRIRATPSPAVTVLAGVFGGNPAGNGSGDPQQLNAHGTNFSLRDGALFIGELQYAFNPPPANPDDAQSAGLPGTWKLGFWYDTQSFDDQGLASNGVSLASPASSGTPQSHHGNWSVYAIADQMVWREGGGGPRSVGVFVQLMGAPGDRNLIDVGANAGVTLKAPFSGRDNDVAGLAVGYARIGSHARDLASATAQTTPGFPSRSAETVIEATYQYQIAPWWQLQGDAQYFFRPSGGIPDPENPAQRIGNEFVIGVKTTVTF</sequence>
<dbReference type="GO" id="GO:0016020">
    <property type="term" value="C:membrane"/>
    <property type="evidence" value="ECO:0007669"/>
    <property type="project" value="InterPro"/>
</dbReference>
<keyword evidence="5" id="KW-1185">Reference proteome</keyword>
<dbReference type="PANTHER" id="PTHR37944">
    <property type="entry name" value="PORIN B"/>
    <property type="match status" value="1"/>
</dbReference>
<dbReference type="Proteomes" id="UP000494329">
    <property type="component" value="Unassembled WGS sequence"/>
</dbReference>
<dbReference type="InterPro" id="IPR038673">
    <property type="entry name" value="OprB_sf"/>
</dbReference>
<evidence type="ECO:0000313" key="4">
    <source>
        <dbReference type="EMBL" id="CAB3768366.1"/>
    </source>
</evidence>
<dbReference type="InterPro" id="IPR052932">
    <property type="entry name" value="OprB_Porin"/>
</dbReference>
<name>A0A6J5ET29_9BURK</name>
<dbReference type="GO" id="GO:0015288">
    <property type="term" value="F:porin activity"/>
    <property type="evidence" value="ECO:0007669"/>
    <property type="project" value="InterPro"/>
</dbReference>
<gene>
    <name evidence="4" type="primary">oprB</name>
    <name evidence="4" type="ORF">LMG29739_05297</name>
</gene>
<accession>A0A6J5ET29</accession>
<evidence type="ECO:0000256" key="2">
    <source>
        <dbReference type="RuleBase" id="RU363072"/>
    </source>
</evidence>
<dbReference type="PANTHER" id="PTHR37944:SF1">
    <property type="entry name" value="PORIN B"/>
    <property type="match status" value="1"/>
</dbReference>
<dbReference type="Gene3D" id="2.40.160.180">
    <property type="entry name" value="Carbohydrate-selective porin OprB"/>
    <property type="match status" value="1"/>
</dbReference>
<dbReference type="AlphaFoldDB" id="A0A6J5ET29"/>
<proteinExistence type="inferred from homology"/>
<comment type="similarity">
    <text evidence="1 2">Belongs to the OprB family.</text>
</comment>
<dbReference type="InterPro" id="IPR007049">
    <property type="entry name" value="Carb-sel_porin_OprB"/>
</dbReference>
<dbReference type="GO" id="GO:0008643">
    <property type="term" value="P:carbohydrate transport"/>
    <property type="evidence" value="ECO:0007669"/>
    <property type="project" value="InterPro"/>
</dbReference>
<evidence type="ECO:0000313" key="5">
    <source>
        <dbReference type="Proteomes" id="UP000494329"/>
    </source>
</evidence>
<protein>
    <submittedName>
        <fullName evidence="4">Porin B</fullName>
    </submittedName>
</protein>
<reference evidence="4 5" key="1">
    <citation type="submission" date="2020-04" db="EMBL/GenBank/DDBJ databases">
        <authorList>
            <person name="De Canck E."/>
        </authorList>
    </citation>
    <scope>NUCLEOTIDE SEQUENCE [LARGE SCALE GENOMIC DNA]</scope>
    <source>
        <strain evidence="4 5">LMG 29739</strain>
    </source>
</reference>
<feature type="region of interest" description="Disordered" evidence="3">
    <location>
        <begin position="17"/>
        <end position="49"/>
    </location>
</feature>
<dbReference type="EMBL" id="CADIKF010000056">
    <property type="protein sequence ID" value="CAB3768366.1"/>
    <property type="molecule type" value="Genomic_DNA"/>
</dbReference>
<dbReference type="Pfam" id="PF04966">
    <property type="entry name" value="OprB"/>
    <property type="match status" value="1"/>
</dbReference>
<evidence type="ECO:0000256" key="1">
    <source>
        <dbReference type="ARBA" id="ARBA00008769"/>
    </source>
</evidence>